<protein>
    <recommendedName>
        <fullName evidence="1">site-specific DNA-methyltransferase (adenine-specific)</fullName>
        <ecNumber evidence="1">2.1.1.72</ecNumber>
    </recommendedName>
</protein>
<evidence type="ECO:0000259" key="7">
    <source>
        <dbReference type="Pfam" id="PF07669"/>
    </source>
</evidence>
<dbReference type="GO" id="GO:0032259">
    <property type="term" value="P:methylation"/>
    <property type="evidence" value="ECO:0007669"/>
    <property type="project" value="UniProtKB-KW"/>
</dbReference>
<feature type="domain" description="Type II methyltransferase M.TaqI-like" evidence="7">
    <location>
        <begin position="463"/>
        <end position="676"/>
    </location>
</feature>
<dbReference type="Proteomes" id="UP000321223">
    <property type="component" value="Unassembled WGS sequence"/>
</dbReference>
<organism evidence="8 9">
    <name type="scientific">Microcystis aeruginosa 11-30S32</name>
    <dbReference type="NCBI Taxonomy" id="2358142"/>
    <lineage>
        <taxon>Bacteria</taxon>
        <taxon>Bacillati</taxon>
        <taxon>Cyanobacteriota</taxon>
        <taxon>Cyanophyceae</taxon>
        <taxon>Oscillatoriophycideae</taxon>
        <taxon>Chroococcales</taxon>
        <taxon>Microcystaceae</taxon>
        <taxon>Microcystis</taxon>
    </lineage>
</organism>
<name>A0A510PG81_MICAE</name>
<dbReference type="EC" id="2.1.1.72" evidence="1"/>
<dbReference type="Pfam" id="PF04326">
    <property type="entry name" value="SLFN_AlbA_2"/>
    <property type="match status" value="1"/>
</dbReference>
<gene>
    <name evidence="8" type="ORF">MAE30S32_14380</name>
</gene>
<dbReference type="InterPro" id="IPR029063">
    <property type="entry name" value="SAM-dependent_MTases_sf"/>
</dbReference>
<dbReference type="PANTHER" id="PTHR33841:SF1">
    <property type="entry name" value="DNA METHYLTRANSFERASE A"/>
    <property type="match status" value="1"/>
</dbReference>
<dbReference type="InterPro" id="IPR002052">
    <property type="entry name" value="DNA_methylase_N6_adenine_CS"/>
</dbReference>
<evidence type="ECO:0000256" key="2">
    <source>
        <dbReference type="ARBA" id="ARBA00022603"/>
    </source>
</evidence>
<dbReference type="Gene3D" id="3.40.50.150">
    <property type="entry name" value="Vaccinia Virus protein VP39"/>
    <property type="match status" value="1"/>
</dbReference>
<evidence type="ECO:0000256" key="3">
    <source>
        <dbReference type="ARBA" id="ARBA00022679"/>
    </source>
</evidence>
<proteinExistence type="predicted"/>
<comment type="catalytic activity">
    <reaction evidence="5">
        <text>a 2'-deoxyadenosine in DNA + S-adenosyl-L-methionine = an N(6)-methyl-2'-deoxyadenosine in DNA + S-adenosyl-L-homocysteine + H(+)</text>
        <dbReference type="Rhea" id="RHEA:15197"/>
        <dbReference type="Rhea" id="RHEA-COMP:12418"/>
        <dbReference type="Rhea" id="RHEA-COMP:12419"/>
        <dbReference type="ChEBI" id="CHEBI:15378"/>
        <dbReference type="ChEBI" id="CHEBI:57856"/>
        <dbReference type="ChEBI" id="CHEBI:59789"/>
        <dbReference type="ChEBI" id="CHEBI:90615"/>
        <dbReference type="ChEBI" id="CHEBI:90616"/>
        <dbReference type="EC" id="2.1.1.72"/>
    </reaction>
</comment>
<accession>A0A510PG81</accession>
<keyword evidence="2" id="KW-0489">Methyltransferase</keyword>
<sequence length="1253" mass="143877">MSDIELRQSVYDLLSSLRGLDALKKLFWSELNYERENQTLSRRNWPDKAVEALAEDPILLASGGEDFQVIYARLNSKQLLLNLERLVVTQLLKNHPYTLFVFSDFHQERWHFINVKYDVKQEKRQVLRRITVGPGEQLRTATERLSLLDLDNISSESPLAIQERHDEAFDVEKVTKKFFEQYRSVFEKVEQLITKTIPNADQRRLFTQKLFNRLMFIVFIQKKGWLKFNEQTNYLETLWQDYQNDNSTSHKNFYHNRLTYLFFTGLNNPQQTDIIGINNGGFLRQIIGTVPYLNGGLFEQDEDDRNPNIIVPDQAIDVILHKLFSNFNFTVTESTPLDVEVAVDPEMLGKVFEELVTGRHKSGSYYTPKPIVSFMCREALKGYLGGYEALVDEHNVEQINVPKARDLLQKLSEVKIVDPACGSGAYLLGMLHELHSLTRLLDTRAQPENARDDYHRKLNIIQNNLYGVDIDEFAVNIARLRLWLSLTVEFDGEHPEPLPNLDFKIESGDSLTAPNPENVGQYTLRGQIIRQYRDAKNSYLTMSEGVQKQIFKQKINEFKAEIALITHGSNKVNGFDWAVEFAEVFSQKGFDIVLANPPYGATVGDRVRDLYFDRLTDGAQSKDTYGLFMARGLQLLRSGGQLCYIVSDTWRTIKTHKPLRKLFLEKTTIAHFIDLPSWVFDATVNTCILTVAKNTASESHDLIAADLRSLQIGDWNKLTENLAAIAAHSVDLQTIDYARYTYPQSLIATYDNLSLFIGSPKLYQLLSNSNFSRLGTIADVKVGLQTSDNDYYLRKRRGARGSYEILDESKLLTDADIAGLSDDEKLNGVAPNKYNNRCFLPFDKGGESNTDEGWLPNYYVPTQYLIDWSRDAVHRLRTATIADVKRRKKEFNKIEPQEEHRIASRFQNSEYYFQEGITFSPTGIYSPTFRLGSGCIFGNKGSTIFVRGIEPRVLLGFLTSIVSRYLLKSYVSHTVETGEEVLTRLILPSLSPDLHDRIKTLVESIINQQKHNQSYPYHLHEQKEIDAIIYQLYELDYEDIREIELWYCRRYPKLAKAQGVLAEVKEKYERHIEHCSRVLTKPPTYWKSHPILSLIAQGEGSKLEFKETLRVDIKTNTKNKDVLLASLKNITAFLNTDGGTLLIGVSDNLEIKGLEPDYTVGKGKNKDGFENNLRQIMESKITPYPLHPNKVLVMVEFFTLPEGEICQVEVKPLDLSEIAYLEGKIFIRDGNRTKELKGDTLESWKQKRNPSLN</sequence>
<dbReference type="AlphaFoldDB" id="A0A510PG81"/>
<dbReference type="InterPro" id="IPR038461">
    <property type="entry name" value="Schlafen_AlbA_2_dom_sf"/>
</dbReference>
<dbReference type="GO" id="GO:0006304">
    <property type="term" value="P:DNA modification"/>
    <property type="evidence" value="ECO:0007669"/>
    <property type="project" value="InterPro"/>
</dbReference>
<evidence type="ECO:0000256" key="5">
    <source>
        <dbReference type="ARBA" id="ARBA00047942"/>
    </source>
</evidence>
<keyword evidence="3" id="KW-0808">Transferase</keyword>
<evidence type="ECO:0000313" key="8">
    <source>
        <dbReference type="EMBL" id="GCA92786.1"/>
    </source>
</evidence>
<dbReference type="GO" id="GO:0003676">
    <property type="term" value="F:nucleic acid binding"/>
    <property type="evidence" value="ECO:0007669"/>
    <property type="project" value="InterPro"/>
</dbReference>
<evidence type="ECO:0000256" key="4">
    <source>
        <dbReference type="ARBA" id="ARBA00022691"/>
    </source>
</evidence>
<dbReference type="GO" id="GO:0009007">
    <property type="term" value="F:site-specific DNA-methyltransferase (adenine-specific) activity"/>
    <property type="evidence" value="ECO:0007669"/>
    <property type="project" value="UniProtKB-EC"/>
</dbReference>
<dbReference type="InterPro" id="IPR007421">
    <property type="entry name" value="Schlafen_AlbA_2_dom"/>
</dbReference>
<dbReference type="InterPro" id="IPR011639">
    <property type="entry name" value="MethylTrfase_TaqI-like_dom"/>
</dbReference>
<dbReference type="Pfam" id="PF07669">
    <property type="entry name" value="Eco57I"/>
    <property type="match status" value="1"/>
</dbReference>
<keyword evidence="4" id="KW-0949">S-adenosyl-L-methionine</keyword>
<comment type="caution">
    <text evidence="8">The sequence shown here is derived from an EMBL/GenBank/DDBJ whole genome shotgun (WGS) entry which is preliminary data.</text>
</comment>
<dbReference type="EMBL" id="BHVU01000062">
    <property type="protein sequence ID" value="GCA92786.1"/>
    <property type="molecule type" value="Genomic_DNA"/>
</dbReference>
<feature type="domain" description="Schlafen AlbA-2" evidence="6">
    <location>
        <begin position="1099"/>
        <end position="1236"/>
    </location>
</feature>
<dbReference type="SUPFAM" id="SSF53335">
    <property type="entry name" value="S-adenosyl-L-methionine-dependent methyltransferases"/>
    <property type="match status" value="1"/>
</dbReference>
<evidence type="ECO:0000256" key="1">
    <source>
        <dbReference type="ARBA" id="ARBA00011900"/>
    </source>
</evidence>
<reference evidence="8 9" key="1">
    <citation type="journal article" date="2019" name="Appl. Environ. Microbiol.">
        <title>Co-occurrence of broad and narrow host-range viruses infecting the toxic bloom-forming cyanobacterium Microcystis aeruginosa.</title>
        <authorList>
            <person name="Morimoto D."/>
            <person name="Tominaga K."/>
            <person name="Nishimura Y."/>
            <person name="Yoshida N."/>
            <person name="Kimura S."/>
            <person name="Sako Y."/>
            <person name="Yoshida T."/>
        </authorList>
    </citation>
    <scope>NUCLEOTIDE SEQUENCE [LARGE SCALE GENOMIC DNA]</scope>
    <source>
        <strain evidence="8 9">11-30S32</strain>
    </source>
</reference>
<evidence type="ECO:0000313" key="9">
    <source>
        <dbReference type="Proteomes" id="UP000321223"/>
    </source>
</evidence>
<evidence type="ECO:0000259" key="6">
    <source>
        <dbReference type="Pfam" id="PF04326"/>
    </source>
</evidence>
<dbReference type="InterPro" id="IPR050953">
    <property type="entry name" value="N4_N6_ade-DNA_methylase"/>
</dbReference>
<dbReference type="PANTHER" id="PTHR33841">
    <property type="entry name" value="DNA METHYLTRANSFERASE YEEA-RELATED"/>
    <property type="match status" value="1"/>
</dbReference>
<dbReference type="PROSITE" id="PS00092">
    <property type="entry name" value="N6_MTASE"/>
    <property type="match status" value="1"/>
</dbReference>
<dbReference type="PRINTS" id="PR00507">
    <property type="entry name" value="N12N6MTFRASE"/>
</dbReference>
<dbReference type="Gene3D" id="3.30.950.30">
    <property type="entry name" value="Schlafen, AAA domain"/>
    <property type="match status" value="1"/>
</dbReference>